<accession>A0A2L0EMF8</accession>
<protein>
    <submittedName>
        <fullName evidence="1">Uncharacterized protein</fullName>
    </submittedName>
</protein>
<dbReference type="EMBL" id="CP012673">
    <property type="protein sequence ID" value="AUX40470.1"/>
    <property type="molecule type" value="Genomic_DNA"/>
</dbReference>
<sequence length="73" mass="7838">MSAPPLPLAAPPDPAVTLVDAPLVADVLELPEPAVCAAPPLSSLHASSATIESEQKTWKRLTAFFSWYTRPLW</sequence>
<name>A0A2L0EMF8_SORCE</name>
<evidence type="ECO:0000313" key="2">
    <source>
        <dbReference type="Proteomes" id="UP000238348"/>
    </source>
</evidence>
<gene>
    <name evidence="1" type="ORF">SOCE26_018710</name>
</gene>
<evidence type="ECO:0000313" key="1">
    <source>
        <dbReference type="EMBL" id="AUX40470.1"/>
    </source>
</evidence>
<proteinExistence type="predicted"/>
<dbReference type="Proteomes" id="UP000238348">
    <property type="component" value="Chromosome"/>
</dbReference>
<organism evidence="1 2">
    <name type="scientific">Sorangium cellulosum</name>
    <name type="common">Polyangium cellulosum</name>
    <dbReference type="NCBI Taxonomy" id="56"/>
    <lineage>
        <taxon>Bacteria</taxon>
        <taxon>Pseudomonadati</taxon>
        <taxon>Myxococcota</taxon>
        <taxon>Polyangia</taxon>
        <taxon>Polyangiales</taxon>
        <taxon>Polyangiaceae</taxon>
        <taxon>Sorangium</taxon>
    </lineage>
</organism>
<reference evidence="1 2" key="1">
    <citation type="submission" date="2015-09" db="EMBL/GenBank/DDBJ databases">
        <title>Sorangium comparison.</title>
        <authorList>
            <person name="Zaburannyi N."/>
            <person name="Bunk B."/>
            <person name="Overmann J."/>
            <person name="Mueller R."/>
        </authorList>
    </citation>
    <scope>NUCLEOTIDE SEQUENCE [LARGE SCALE GENOMIC DNA]</scope>
    <source>
        <strain evidence="1 2">So ce26</strain>
    </source>
</reference>
<dbReference type="AlphaFoldDB" id="A0A2L0EMF8"/>